<evidence type="ECO:0000256" key="3">
    <source>
        <dbReference type="ARBA" id="ARBA00022730"/>
    </source>
</evidence>
<dbReference type="GO" id="GO:0003735">
    <property type="term" value="F:structural constituent of ribosome"/>
    <property type="evidence" value="ECO:0007669"/>
    <property type="project" value="InterPro"/>
</dbReference>
<evidence type="ECO:0000256" key="8">
    <source>
        <dbReference type="ARBA" id="ARBA00035387"/>
    </source>
</evidence>
<accession>A0A6B9VPN0</accession>
<keyword evidence="4" id="KW-0694">RNA-binding</keyword>
<evidence type="ECO:0000256" key="7">
    <source>
        <dbReference type="ARBA" id="ARBA00035208"/>
    </source>
</evidence>
<dbReference type="GO" id="GO:0005840">
    <property type="term" value="C:ribosome"/>
    <property type="evidence" value="ECO:0007669"/>
    <property type="project" value="UniProtKB-KW"/>
</dbReference>
<organism evidence="10">
    <name type="scientific">Lympha mucosa</name>
    <dbReference type="NCBI Taxonomy" id="2045360"/>
    <lineage>
        <taxon>Eukaryota</taxon>
        <taxon>Rhodophyta</taxon>
        <taxon>Florideophyceae</taxon>
        <taxon>Nemaliophycidae</taxon>
        <taxon>Batrachospermales</taxon>
        <taxon>Batrachospermaceae</taxon>
        <taxon>Lympha</taxon>
    </lineage>
</organism>
<feature type="region of interest" description="Disordered" evidence="9">
    <location>
        <begin position="46"/>
        <end position="90"/>
    </location>
</feature>
<dbReference type="Pfam" id="PF00573">
    <property type="entry name" value="Ribosomal_L4"/>
    <property type="match status" value="1"/>
</dbReference>
<dbReference type="PANTHER" id="PTHR10746">
    <property type="entry name" value="50S RIBOSOMAL PROTEIN L4"/>
    <property type="match status" value="1"/>
</dbReference>
<feature type="compositionally biased region" description="Basic residues" evidence="9">
    <location>
        <begin position="64"/>
        <end position="75"/>
    </location>
</feature>
<evidence type="ECO:0000256" key="5">
    <source>
        <dbReference type="ARBA" id="ARBA00022980"/>
    </source>
</evidence>
<dbReference type="GO" id="GO:1990904">
    <property type="term" value="C:ribonucleoprotein complex"/>
    <property type="evidence" value="ECO:0007669"/>
    <property type="project" value="UniProtKB-KW"/>
</dbReference>
<keyword evidence="3" id="KW-0699">rRNA-binding</keyword>
<dbReference type="InterPro" id="IPR023574">
    <property type="entry name" value="Ribosomal_uL4_dom_sf"/>
</dbReference>
<comment type="function">
    <text evidence="1">Probably binds the 23S rRNA.</text>
</comment>
<evidence type="ECO:0000256" key="9">
    <source>
        <dbReference type="SAM" id="MobiDB-lite"/>
    </source>
</evidence>
<dbReference type="PANTHER" id="PTHR10746:SF17">
    <property type="entry name" value="LARGE RIBOSOMAL SUBUNIT PROTEIN UL4C"/>
    <property type="match status" value="1"/>
</dbReference>
<dbReference type="GO" id="GO:0006412">
    <property type="term" value="P:translation"/>
    <property type="evidence" value="ECO:0007669"/>
    <property type="project" value="InterPro"/>
</dbReference>
<dbReference type="SUPFAM" id="SSF52166">
    <property type="entry name" value="Ribosomal protein L4"/>
    <property type="match status" value="1"/>
</dbReference>
<geneLocation type="plastid" evidence="10"/>
<evidence type="ECO:0000256" key="4">
    <source>
        <dbReference type="ARBA" id="ARBA00022884"/>
    </source>
</evidence>
<dbReference type="NCBIfam" id="TIGR03953">
    <property type="entry name" value="rplD_bact"/>
    <property type="match status" value="1"/>
</dbReference>
<keyword evidence="6" id="KW-0687">Ribonucleoprotein</keyword>
<dbReference type="EMBL" id="MN509464">
    <property type="protein sequence ID" value="QHO64136.1"/>
    <property type="molecule type" value="Genomic_DNA"/>
</dbReference>
<evidence type="ECO:0000256" key="2">
    <source>
        <dbReference type="ARBA" id="ARBA00010528"/>
    </source>
</evidence>
<dbReference type="AlphaFoldDB" id="A0A6B9VPN0"/>
<dbReference type="InterPro" id="IPR013005">
    <property type="entry name" value="Ribosomal_uL4-like"/>
</dbReference>
<reference evidence="10" key="1">
    <citation type="journal article" date="2020" name="J. Phycol.">
        <title>Relative expression analysis of light-harvesting genes in the freshwater alga Lympha mucosa (Batrachospermales, Rhodophyta).</title>
        <authorList>
            <person name="Evans J.R."/>
            <person name="Vis M.L."/>
        </authorList>
    </citation>
    <scope>NUCLEOTIDE SEQUENCE</scope>
</reference>
<proteinExistence type="inferred from homology"/>
<keyword evidence="5 10" id="KW-0689">Ribosomal protein</keyword>
<evidence type="ECO:0000313" key="10">
    <source>
        <dbReference type="EMBL" id="QHO64136.1"/>
    </source>
</evidence>
<name>A0A6B9VPN0_9FLOR</name>
<dbReference type="Gene3D" id="3.40.1370.10">
    <property type="match status" value="1"/>
</dbReference>
<gene>
    <name evidence="10" type="primary">rpl4</name>
</gene>
<protein>
    <recommendedName>
        <fullName evidence="7">Large ribosomal subunit protein uL4c</fullName>
    </recommendedName>
    <alternativeName>
        <fullName evidence="8">50S ribosomal protein L4, chloroplastic</fullName>
    </alternativeName>
</protein>
<dbReference type="GO" id="GO:0019843">
    <property type="term" value="F:rRNA binding"/>
    <property type="evidence" value="ECO:0007669"/>
    <property type="project" value="UniProtKB-KW"/>
</dbReference>
<dbReference type="HAMAP" id="MF_01328_B">
    <property type="entry name" value="Ribosomal_uL4_B"/>
    <property type="match status" value="1"/>
</dbReference>
<keyword evidence="10" id="KW-0934">Plastid</keyword>
<sequence>MAIYKLIKYEASFECKQNEDKSEIKLKVCQENNMYIVHNNLTKQLATKRQGTAHTKTRSEVRGGGRKPWKQKGTGKARSGSIRSPLWRGGGVTFGPRNRNYIAKINNKEKKLAIRTLLFNKVSQILIISRKEIFLEKPSTQVLLKRLENLNLNINKKILIIIENKDNSLYLSSRNLQNIEIIQVNQINCLALLNAEQIVITSHSLKQIEEIYHD</sequence>
<dbReference type="InterPro" id="IPR002136">
    <property type="entry name" value="Ribosomal_uL4"/>
</dbReference>
<comment type="similarity">
    <text evidence="2">Belongs to the universal ribosomal protein uL4 family.</text>
</comment>
<evidence type="ECO:0000256" key="1">
    <source>
        <dbReference type="ARBA" id="ARBA00004083"/>
    </source>
</evidence>
<evidence type="ECO:0000256" key="6">
    <source>
        <dbReference type="ARBA" id="ARBA00023274"/>
    </source>
</evidence>